<reference evidence="2" key="1">
    <citation type="submission" date="2016-11" db="UniProtKB">
        <authorList>
            <consortium name="WormBaseParasite"/>
        </authorList>
    </citation>
    <scope>IDENTIFICATION</scope>
</reference>
<sequence>MPIALNDFKEDAVYLHSATAQQRYVTYDVTGRHISNDTRWRNYTSQIQEQPSIRENRLLKMHTRIVTMEYAKHVECATATFEATCTSERTIRITINTKRAMHSTMYVTIYHCTHSRLFVFHIYGQRLDKTLSSQYGLSYRRIFDDRNHHLDHRRDSILLHH</sequence>
<evidence type="ECO:0000313" key="1">
    <source>
        <dbReference type="Proteomes" id="UP000095283"/>
    </source>
</evidence>
<protein>
    <submittedName>
        <fullName evidence="2">Phlebovirus glycoprotein G2 fusion domain-containing protein</fullName>
    </submittedName>
</protein>
<dbReference type="Proteomes" id="UP000095283">
    <property type="component" value="Unplaced"/>
</dbReference>
<evidence type="ECO:0000313" key="2">
    <source>
        <dbReference type="WBParaSite" id="Hba_03937"/>
    </source>
</evidence>
<proteinExistence type="predicted"/>
<organism evidence="1 2">
    <name type="scientific">Heterorhabditis bacteriophora</name>
    <name type="common">Entomopathogenic nematode worm</name>
    <dbReference type="NCBI Taxonomy" id="37862"/>
    <lineage>
        <taxon>Eukaryota</taxon>
        <taxon>Metazoa</taxon>
        <taxon>Ecdysozoa</taxon>
        <taxon>Nematoda</taxon>
        <taxon>Chromadorea</taxon>
        <taxon>Rhabditida</taxon>
        <taxon>Rhabditina</taxon>
        <taxon>Rhabditomorpha</taxon>
        <taxon>Strongyloidea</taxon>
        <taxon>Heterorhabditidae</taxon>
        <taxon>Heterorhabditis</taxon>
    </lineage>
</organism>
<dbReference type="WBParaSite" id="Hba_03937">
    <property type="protein sequence ID" value="Hba_03937"/>
    <property type="gene ID" value="Hba_03937"/>
</dbReference>
<name>A0A1I7WG22_HETBA</name>
<accession>A0A1I7WG22</accession>
<dbReference type="AlphaFoldDB" id="A0A1I7WG22"/>
<keyword evidence="1" id="KW-1185">Reference proteome</keyword>